<dbReference type="EC" id="3.6.3.-" evidence="9"/>
<protein>
    <submittedName>
        <fullName evidence="9">Macrolide export ATP-binding/permease protein macB</fullName>
        <ecNumber evidence="9">3.6.3.-</ecNumber>
    </submittedName>
</protein>
<keyword evidence="4 7" id="KW-1133">Transmembrane helix</keyword>
<feature type="transmembrane region" description="Helical" evidence="7">
    <location>
        <begin position="121"/>
        <end position="154"/>
    </location>
</feature>
<feature type="domain" description="ABC3 transporter permease C-terminal" evidence="8">
    <location>
        <begin position="52"/>
        <end position="164"/>
    </location>
</feature>
<evidence type="ECO:0000256" key="3">
    <source>
        <dbReference type="ARBA" id="ARBA00022692"/>
    </source>
</evidence>
<organism evidence="9">
    <name type="scientific">mine drainage metagenome</name>
    <dbReference type="NCBI Taxonomy" id="410659"/>
    <lineage>
        <taxon>unclassified sequences</taxon>
        <taxon>metagenomes</taxon>
        <taxon>ecological metagenomes</taxon>
    </lineage>
</organism>
<proteinExistence type="inferred from homology"/>
<dbReference type="GO" id="GO:0016787">
    <property type="term" value="F:hydrolase activity"/>
    <property type="evidence" value="ECO:0007669"/>
    <property type="project" value="UniProtKB-KW"/>
</dbReference>
<keyword evidence="2" id="KW-1003">Cell membrane</keyword>
<feature type="transmembrane region" description="Helical" evidence="7">
    <location>
        <begin position="92"/>
        <end position="115"/>
    </location>
</feature>
<evidence type="ECO:0000259" key="8">
    <source>
        <dbReference type="Pfam" id="PF02687"/>
    </source>
</evidence>
<evidence type="ECO:0000256" key="6">
    <source>
        <dbReference type="ARBA" id="ARBA00038076"/>
    </source>
</evidence>
<comment type="caution">
    <text evidence="9">The sequence shown here is derived from an EMBL/GenBank/DDBJ whole genome shotgun (WGS) entry which is preliminary data.</text>
</comment>
<dbReference type="PANTHER" id="PTHR30572">
    <property type="entry name" value="MEMBRANE COMPONENT OF TRANSPORTER-RELATED"/>
    <property type="match status" value="1"/>
</dbReference>
<accession>E6QP60</accession>
<keyword evidence="9" id="KW-0067">ATP-binding</keyword>
<evidence type="ECO:0000313" key="9">
    <source>
        <dbReference type="EMBL" id="CBI09031.1"/>
    </source>
</evidence>
<reference evidence="9" key="1">
    <citation type="submission" date="2009-10" db="EMBL/GenBank/DDBJ databases">
        <title>Diversity of trophic interactions inside an arsenic-rich microbial ecosystem.</title>
        <authorList>
            <person name="Bertin P.N."/>
            <person name="Heinrich-Salmeron A."/>
            <person name="Pelletier E."/>
            <person name="Goulhen-Chollet F."/>
            <person name="Arsene-Ploetze F."/>
            <person name="Gallien S."/>
            <person name="Calteau A."/>
            <person name="Vallenet D."/>
            <person name="Casiot C."/>
            <person name="Chane-Woon-Ming B."/>
            <person name="Giloteaux L."/>
            <person name="Barakat M."/>
            <person name="Bonnefoy V."/>
            <person name="Bruneel O."/>
            <person name="Chandler M."/>
            <person name="Cleiss J."/>
            <person name="Duran R."/>
            <person name="Elbaz-Poulichet F."/>
            <person name="Fonknechten N."/>
            <person name="Lauga B."/>
            <person name="Mornico D."/>
            <person name="Ortet P."/>
            <person name="Schaeffer C."/>
            <person name="Siguier P."/>
            <person name="Alexander Thil Smith A."/>
            <person name="Van Dorsselaer A."/>
            <person name="Weissenbach J."/>
            <person name="Medigue C."/>
            <person name="Le Paslier D."/>
        </authorList>
    </citation>
    <scope>NUCLEOTIDE SEQUENCE</scope>
</reference>
<dbReference type="InterPro" id="IPR050250">
    <property type="entry name" value="Macrolide_Exporter_MacB"/>
</dbReference>
<comment type="similarity">
    <text evidence="6">Belongs to the ABC-4 integral membrane protein family.</text>
</comment>
<evidence type="ECO:0000256" key="5">
    <source>
        <dbReference type="ARBA" id="ARBA00023136"/>
    </source>
</evidence>
<dbReference type="GO" id="GO:0005524">
    <property type="term" value="F:ATP binding"/>
    <property type="evidence" value="ECO:0007669"/>
    <property type="project" value="UniProtKB-KW"/>
</dbReference>
<dbReference type="PANTHER" id="PTHR30572:SF4">
    <property type="entry name" value="ABC TRANSPORTER PERMEASE YTRF"/>
    <property type="match status" value="1"/>
</dbReference>
<keyword evidence="5 7" id="KW-0472">Membrane</keyword>
<sequence length="172" mass="18611">MQRAEDESRVIMRIRRHDAPGADDSFQLETNDTFLQIWKQISQLFAFIVLGLASISLVVGGVVIMNIMLVSVTERTREIGVRKALGARQRDVLLQFLIESALMATLGGVIGILLGVGAAELITLIFGISVSLSIFSILLGLFMATGTGIFFGVYPASKAAKLDPIVALRSEM</sequence>
<dbReference type="InterPro" id="IPR003838">
    <property type="entry name" value="ABC3_permease_C"/>
</dbReference>
<dbReference type="Pfam" id="PF02687">
    <property type="entry name" value="FtsX"/>
    <property type="match status" value="1"/>
</dbReference>
<keyword evidence="9" id="KW-0378">Hydrolase</keyword>
<evidence type="ECO:0000256" key="7">
    <source>
        <dbReference type="SAM" id="Phobius"/>
    </source>
</evidence>
<name>E6QP60_9ZZZZ</name>
<keyword evidence="9" id="KW-0547">Nucleotide-binding</keyword>
<keyword evidence="3 7" id="KW-0812">Transmembrane</keyword>
<dbReference type="GO" id="GO:0022857">
    <property type="term" value="F:transmembrane transporter activity"/>
    <property type="evidence" value="ECO:0007669"/>
    <property type="project" value="TreeGrafter"/>
</dbReference>
<gene>
    <name evidence="9" type="ORF">CARN6_2573</name>
</gene>
<dbReference type="EMBL" id="CABQ01000310">
    <property type="protein sequence ID" value="CBI09031.1"/>
    <property type="molecule type" value="Genomic_DNA"/>
</dbReference>
<dbReference type="AlphaFoldDB" id="E6QP60"/>
<comment type="subcellular location">
    <subcellularLocation>
        <location evidence="1">Cell membrane</location>
        <topology evidence="1">Multi-pass membrane protein</topology>
    </subcellularLocation>
</comment>
<evidence type="ECO:0000256" key="1">
    <source>
        <dbReference type="ARBA" id="ARBA00004651"/>
    </source>
</evidence>
<evidence type="ECO:0000256" key="2">
    <source>
        <dbReference type="ARBA" id="ARBA00022475"/>
    </source>
</evidence>
<dbReference type="GO" id="GO:0005886">
    <property type="term" value="C:plasma membrane"/>
    <property type="evidence" value="ECO:0007669"/>
    <property type="project" value="UniProtKB-SubCell"/>
</dbReference>
<evidence type="ECO:0000256" key="4">
    <source>
        <dbReference type="ARBA" id="ARBA00022989"/>
    </source>
</evidence>
<feature type="transmembrane region" description="Helical" evidence="7">
    <location>
        <begin position="44"/>
        <end position="71"/>
    </location>
</feature>